<comment type="cofactor">
    <cofactor evidence="1">
        <name>Zn(2+)</name>
        <dbReference type="ChEBI" id="CHEBI:29105"/>
    </cofactor>
</comment>
<dbReference type="InterPro" id="IPR000834">
    <property type="entry name" value="Peptidase_M14"/>
</dbReference>
<evidence type="ECO:0000256" key="5">
    <source>
        <dbReference type="ARBA" id="ARBA00022833"/>
    </source>
</evidence>
<keyword evidence="5" id="KW-0862">Zinc</keyword>
<evidence type="ECO:0000256" key="6">
    <source>
        <dbReference type="ARBA" id="ARBA00023049"/>
    </source>
</evidence>
<accession>A0ABV8K232</accession>
<dbReference type="GO" id="GO:0004180">
    <property type="term" value="F:carboxypeptidase activity"/>
    <property type="evidence" value="ECO:0007669"/>
    <property type="project" value="UniProtKB-KW"/>
</dbReference>
<organism evidence="10 11">
    <name type="scientific">Paenibacillus xanthanilyticus</name>
    <dbReference type="NCBI Taxonomy" id="1783531"/>
    <lineage>
        <taxon>Bacteria</taxon>
        <taxon>Bacillati</taxon>
        <taxon>Bacillota</taxon>
        <taxon>Bacilli</taxon>
        <taxon>Bacillales</taxon>
        <taxon>Paenibacillaceae</taxon>
        <taxon>Paenibacillus</taxon>
    </lineage>
</organism>
<comment type="similarity">
    <text evidence="2 7">Belongs to the peptidase M14 family.</text>
</comment>
<dbReference type="PROSITE" id="PS52035">
    <property type="entry name" value="PEPTIDASE_M14"/>
    <property type="match status" value="1"/>
</dbReference>
<proteinExistence type="inferred from homology"/>
<dbReference type="RefSeq" id="WP_377718590.1">
    <property type="nucleotide sequence ID" value="NZ_JBHSAM010000020.1"/>
</dbReference>
<keyword evidence="6" id="KW-0482">Metalloprotease</keyword>
<dbReference type="Gene3D" id="3.10.350.10">
    <property type="entry name" value="LysM domain"/>
    <property type="match status" value="2"/>
</dbReference>
<protein>
    <submittedName>
        <fullName evidence="10">M14 family zinc carboxypeptidase</fullName>
    </submittedName>
</protein>
<dbReference type="Pfam" id="PF00246">
    <property type="entry name" value="Peptidase_M14"/>
    <property type="match status" value="1"/>
</dbReference>
<dbReference type="InterPro" id="IPR018392">
    <property type="entry name" value="LysM"/>
</dbReference>
<evidence type="ECO:0000256" key="1">
    <source>
        <dbReference type="ARBA" id="ARBA00001947"/>
    </source>
</evidence>
<feature type="domain" description="LysM" evidence="8">
    <location>
        <begin position="53"/>
        <end position="97"/>
    </location>
</feature>
<reference evidence="11" key="1">
    <citation type="journal article" date="2019" name="Int. J. Syst. Evol. Microbiol.">
        <title>The Global Catalogue of Microorganisms (GCM) 10K type strain sequencing project: providing services to taxonomists for standard genome sequencing and annotation.</title>
        <authorList>
            <consortium name="The Broad Institute Genomics Platform"/>
            <consortium name="The Broad Institute Genome Sequencing Center for Infectious Disease"/>
            <person name="Wu L."/>
            <person name="Ma J."/>
        </authorList>
    </citation>
    <scope>NUCLEOTIDE SEQUENCE [LARGE SCALE GENOMIC DNA]</scope>
    <source>
        <strain evidence="11">IBRC-M 10987</strain>
    </source>
</reference>
<feature type="domain" description="LysM" evidence="8">
    <location>
        <begin position="2"/>
        <end position="47"/>
    </location>
</feature>
<keyword evidence="3" id="KW-0645">Protease</keyword>
<comment type="caution">
    <text evidence="10">The sequence shown here is derived from an EMBL/GenBank/DDBJ whole genome shotgun (WGS) entry which is preliminary data.</text>
</comment>
<gene>
    <name evidence="10" type="ORF">ACFOZ8_09640</name>
</gene>
<feature type="domain" description="Peptidase M14" evidence="9">
    <location>
        <begin position="113"/>
        <end position="400"/>
    </location>
</feature>
<feature type="active site" description="Proton donor/acceptor" evidence="7">
    <location>
        <position position="372"/>
    </location>
</feature>
<sequence>MLPYVVQPGDTLLRIARRFHIHAAALLAANPRLSPAASIAPGLIVFIPEQNASCYCVQPGDTVLGVAERFSLSVQSLLAANPRLDPKRLVPGQLVTLPESEEGDRLSVVNAGAEYGPSELERDLAALEKSYPFLHVQTIGASVLGLPLYALRIGDGARKLHINAAMHANEWITTPLLMRFVEELAAAGARGGQLAGLDVRQALGEVTLWAVPLVNPDGAKLAQEGLQPDHPLYHELLQWNHGSRRFRRWKANARGVDLNDQFPAFWEEEVKRRAADGPGRRDYPGPAPLSEPEARALVDLTAAERFDMAIALHTKGQEIYWNYRGYEPPESEGLARAFGQASGYKPVKLSGSDAGYKDWFIYEYRKPGFTIELGSGVNPLALDCFEDVYDELMPLLVRAIRFLAGQ</sequence>
<evidence type="ECO:0000256" key="4">
    <source>
        <dbReference type="ARBA" id="ARBA00022801"/>
    </source>
</evidence>
<dbReference type="PANTHER" id="PTHR11705">
    <property type="entry name" value="PROTEASE FAMILY M14 CARBOXYPEPTIDASE A,B"/>
    <property type="match status" value="1"/>
</dbReference>
<keyword evidence="11" id="KW-1185">Reference proteome</keyword>
<dbReference type="PANTHER" id="PTHR11705:SF143">
    <property type="entry name" value="SLL0236 PROTEIN"/>
    <property type="match status" value="1"/>
</dbReference>
<dbReference type="SMART" id="SM00631">
    <property type="entry name" value="Zn_pept"/>
    <property type="match status" value="1"/>
</dbReference>
<keyword evidence="4" id="KW-0378">Hydrolase</keyword>
<keyword evidence="10" id="KW-0121">Carboxypeptidase</keyword>
<evidence type="ECO:0000256" key="3">
    <source>
        <dbReference type="ARBA" id="ARBA00022670"/>
    </source>
</evidence>
<evidence type="ECO:0000259" key="9">
    <source>
        <dbReference type="PROSITE" id="PS52035"/>
    </source>
</evidence>
<dbReference type="Proteomes" id="UP001595715">
    <property type="component" value="Unassembled WGS sequence"/>
</dbReference>
<dbReference type="InterPro" id="IPR036779">
    <property type="entry name" value="LysM_dom_sf"/>
</dbReference>
<dbReference type="CDD" id="cd00118">
    <property type="entry name" value="LysM"/>
    <property type="match status" value="2"/>
</dbReference>
<dbReference type="SMART" id="SM00257">
    <property type="entry name" value="LysM"/>
    <property type="match status" value="2"/>
</dbReference>
<evidence type="ECO:0000313" key="11">
    <source>
        <dbReference type="Proteomes" id="UP001595715"/>
    </source>
</evidence>
<dbReference type="InterPro" id="IPR034274">
    <property type="entry name" value="ENP1_M14_CPD"/>
</dbReference>
<dbReference type="PROSITE" id="PS51782">
    <property type="entry name" value="LYSM"/>
    <property type="match status" value="2"/>
</dbReference>
<evidence type="ECO:0000256" key="7">
    <source>
        <dbReference type="PROSITE-ProRule" id="PRU01379"/>
    </source>
</evidence>
<evidence type="ECO:0000259" key="8">
    <source>
        <dbReference type="PROSITE" id="PS51782"/>
    </source>
</evidence>
<dbReference type="SUPFAM" id="SSF54106">
    <property type="entry name" value="LysM domain"/>
    <property type="match status" value="2"/>
</dbReference>
<dbReference type="EMBL" id="JBHSAM010000020">
    <property type="protein sequence ID" value="MFC4099922.1"/>
    <property type="molecule type" value="Genomic_DNA"/>
</dbReference>
<dbReference type="SUPFAM" id="SSF53187">
    <property type="entry name" value="Zn-dependent exopeptidases"/>
    <property type="match status" value="1"/>
</dbReference>
<dbReference type="Pfam" id="PF01476">
    <property type="entry name" value="LysM"/>
    <property type="match status" value="2"/>
</dbReference>
<dbReference type="Gene3D" id="3.40.630.10">
    <property type="entry name" value="Zn peptidases"/>
    <property type="match status" value="1"/>
</dbReference>
<name>A0ABV8K232_9BACL</name>
<evidence type="ECO:0000313" key="10">
    <source>
        <dbReference type="EMBL" id="MFC4099922.1"/>
    </source>
</evidence>
<dbReference type="CDD" id="cd06229">
    <property type="entry name" value="M14_Endopeptidase_I"/>
    <property type="match status" value="1"/>
</dbReference>
<evidence type="ECO:0000256" key="2">
    <source>
        <dbReference type="ARBA" id="ARBA00005988"/>
    </source>
</evidence>